<sequence>MALPLIRSGKNISKHAGERVAVQGVYASIDLRRLYKPPPQYAGHVAIRLDDGETVLLEPSWRPDARRSDVEREAHEGRLVVAIGILHDEAPDAPDGTASVRMPCLSDLESIALAS</sequence>
<accession>A0A160TP65</accession>
<evidence type="ECO:0000313" key="1">
    <source>
        <dbReference type="EMBL" id="CUS45714.1"/>
    </source>
</evidence>
<dbReference type="AlphaFoldDB" id="A0A160TP65"/>
<proteinExistence type="predicted"/>
<organism evidence="1">
    <name type="scientific">hydrothermal vent metagenome</name>
    <dbReference type="NCBI Taxonomy" id="652676"/>
    <lineage>
        <taxon>unclassified sequences</taxon>
        <taxon>metagenomes</taxon>
        <taxon>ecological metagenomes</taxon>
    </lineage>
</organism>
<protein>
    <submittedName>
        <fullName evidence="1">Uncharacterized protein</fullName>
    </submittedName>
</protein>
<gene>
    <name evidence="1" type="ORF">MGWOODY_Smn447</name>
</gene>
<dbReference type="EMBL" id="CZQE01000293">
    <property type="protein sequence ID" value="CUS45714.1"/>
    <property type="molecule type" value="Genomic_DNA"/>
</dbReference>
<reference evidence="1" key="1">
    <citation type="submission" date="2015-10" db="EMBL/GenBank/DDBJ databases">
        <authorList>
            <person name="Gilbert D.G."/>
        </authorList>
    </citation>
    <scope>NUCLEOTIDE SEQUENCE</scope>
</reference>
<name>A0A160TP65_9ZZZZ</name>